<dbReference type="PROSITE" id="PS00028">
    <property type="entry name" value="ZINC_FINGER_C2H2_1"/>
    <property type="match status" value="1"/>
</dbReference>
<dbReference type="SUPFAM" id="SSF57667">
    <property type="entry name" value="beta-beta-alpha zinc fingers"/>
    <property type="match status" value="1"/>
</dbReference>
<evidence type="ECO:0000256" key="3">
    <source>
        <dbReference type="SAM" id="SignalP"/>
    </source>
</evidence>
<dbReference type="GO" id="GO:0008270">
    <property type="term" value="F:zinc ion binding"/>
    <property type="evidence" value="ECO:0007669"/>
    <property type="project" value="UniProtKB-KW"/>
</dbReference>
<keyword evidence="6" id="KW-1185">Reference proteome</keyword>
<feature type="chain" id="PRO_5042005482" description="C2H2-type domain-containing protein" evidence="3">
    <location>
        <begin position="24"/>
        <end position="239"/>
    </location>
</feature>
<feature type="region of interest" description="Disordered" evidence="2">
    <location>
        <begin position="38"/>
        <end position="70"/>
    </location>
</feature>
<feature type="domain" description="C2H2-type" evidence="4">
    <location>
        <begin position="155"/>
        <end position="183"/>
    </location>
</feature>
<keyword evidence="1" id="KW-0479">Metal-binding</keyword>
<evidence type="ECO:0000313" key="6">
    <source>
        <dbReference type="Proteomes" id="UP001286313"/>
    </source>
</evidence>
<gene>
    <name evidence="5" type="ORF">Pcinc_011737</name>
</gene>
<evidence type="ECO:0000256" key="2">
    <source>
        <dbReference type="SAM" id="MobiDB-lite"/>
    </source>
</evidence>
<feature type="signal peptide" evidence="3">
    <location>
        <begin position="1"/>
        <end position="23"/>
    </location>
</feature>
<comment type="caution">
    <text evidence="5">The sequence shown here is derived from an EMBL/GenBank/DDBJ whole genome shotgun (WGS) entry which is preliminary data.</text>
</comment>
<sequence>MQPGGHVGMTKLLTFLVPKELCCVPDIWTAEGGVVRGPTLVKQERPTPTPTPTPTPGQTPTPISTPTTLTPATTPTTPLLTTPNLSSILAPIQQVPLDLVIDSCDGANNDLEQNVTLDYVLNSNGTATCKLCGELLPSRNHWYRHKYKTHATALYRCDDCGVVYKSKKGYETHMEVKHAKVKPSCGERPRKRDWQSVNKTMEEAKRQQEEAMVSAIIARVKLECAMEGEDCSRRGYQKH</sequence>
<dbReference type="Gene3D" id="3.30.160.60">
    <property type="entry name" value="Classic Zinc Finger"/>
    <property type="match status" value="1"/>
</dbReference>
<dbReference type="InterPro" id="IPR013087">
    <property type="entry name" value="Znf_C2H2_type"/>
</dbReference>
<keyword evidence="1" id="KW-0863">Zinc-finger</keyword>
<reference evidence="5" key="1">
    <citation type="submission" date="2023-10" db="EMBL/GenBank/DDBJ databases">
        <title>Genome assemblies of two species of porcelain crab, Petrolisthes cinctipes and Petrolisthes manimaculis (Anomura: Porcellanidae).</title>
        <authorList>
            <person name="Angst P."/>
        </authorList>
    </citation>
    <scope>NUCLEOTIDE SEQUENCE</scope>
    <source>
        <strain evidence="5">PB745_01</strain>
        <tissue evidence="5">Gill</tissue>
    </source>
</reference>
<keyword evidence="3" id="KW-0732">Signal</keyword>
<evidence type="ECO:0000256" key="1">
    <source>
        <dbReference type="PROSITE-ProRule" id="PRU00042"/>
    </source>
</evidence>
<accession>A0AAE1G0R1</accession>
<dbReference type="InterPro" id="IPR036236">
    <property type="entry name" value="Znf_C2H2_sf"/>
</dbReference>
<protein>
    <recommendedName>
        <fullName evidence="4">C2H2-type domain-containing protein</fullName>
    </recommendedName>
</protein>
<organism evidence="5 6">
    <name type="scientific">Petrolisthes cinctipes</name>
    <name type="common">Flat porcelain crab</name>
    <dbReference type="NCBI Taxonomy" id="88211"/>
    <lineage>
        <taxon>Eukaryota</taxon>
        <taxon>Metazoa</taxon>
        <taxon>Ecdysozoa</taxon>
        <taxon>Arthropoda</taxon>
        <taxon>Crustacea</taxon>
        <taxon>Multicrustacea</taxon>
        <taxon>Malacostraca</taxon>
        <taxon>Eumalacostraca</taxon>
        <taxon>Eucarida</taxon>
        <taxon>Decapoda</taxon>
        <taxon>Pleocyemata</taxon>
        <taxon>Anomura</taxon>
        <taxon>Galatheoidea</taxon>
        <taxon>Porcellanidae</taxon>
        <taxon>Petrolisthes</taxon>
    </lineage>
</organism>
<dbReference type="AlphaFoldDB" id="A0AAE1G0R1"/>
<evidence type="ECO:0000313" key="5">
    <source>
        <dbReference type="EMBL" id="KAK3883965.1"/>
    </source>
</evidence>
<dbReference type="SMART" id="SM00355">
    <property type="entry name" value="ZnF_C2H2"/>
    <property type="match status" value="2"/>
</dbReference>
<proteinExistence type="predicted"/>
<dbReference type="PROSITE" id="PS50157">
    <property type="entry name" value="ZINC_FINGER_C2H2_2"/>
    <property type="match status" value="1"/>
</dbReference>
<dbReference type="Proteomes" id="UP001286313">
    <property type="component" value="Unassembled WGS sequence"/>
</dbReference>
<evidence type="ECO:0000259" key="4">
    <source>
        <dbReference type="PROSITE" id="PS50157"/>
    </source>
</evidence>
<name>A0AAE1G0R1_PETCI</name>
<dbReference type="EMBL" id="JAWQEG010000931">
    <property type="protein sequence ID" value="KAK3883965.1"/>
    <property type="molecule type" value="Genomic_DNA"/>
</dbReference>
<feature type="compositionally biased region" description="Low complexity" evidence="2">
    <location>
        <begin position="60"/>
        <end position="70"/>
    </location>
</feature>
<keyword evidence="1" id="KW-0862">Zinc</keyword>
<feature type="compositionally biased region" description="Pro residues" evidence="2">
    <location>
        <begin position="47"/>
        <end position="59"/>
    </location>
</feature>